<evidence type="ECO:0000259" key="1">
    <source>
        <dbReference type="PROSITE" id="PS51186"/>
    </source>
</evidence>
<evidence type="ECO:0000313" key="3">
    <source>
        <dbReference type="Proteomes" id="UP000621500"/>
    </source>
</evidence>
<dbReference type="PROSITE" id="PS51186">
    <property type="entry name" value="GNAT"/>
    <property type="match status" value="1"/>
</dbReference>
<evidence type="ECO:0000313" key="2">
    <source>
        <dbReference type="EMBL" id="GIG99669.1"/>
    </source>
</evidence>
<dbReference type="InterPro" id="IPR000182">
    <property type="entry name" value="GNAT_dom"/>
</dbReference>
<name>A0ABQ4EYC6_9ACTN</name>
<dbReference type="EMBL" id="BONX01000046">
    <property type="protein sequence ID" value="GIG99669.1"/>
    <property type="molecule type" value="Genomic_DNA"/>
</dbReference>
<gene>
    <name evidence="2" type="primary">elaA</name>
    <name evidence="2" type="ORF">Pma05_62420</name>
</gene>
<dbReference type="Gene3D" id="3.40.630.30">
    <property type="match status" value="1"/>
</dbReference>
<feature type="domain" description="N-acetyltransferase" evidence="1">
    <location>
        <begin position="22"/>
        <end position="160"/>
    </location>
</feature>
<dbReference type="SUPFAM" id="SSF55729">
    <property type="entry name" value="Acyl-CoA N-acyltransferases (Nat)"/>
    <property type="match status" value="1"/>
</dbReference>
<dbReference type="CDD" id="cd04301">
    <property type="entry name" value="NAT_SF"/>
    <property type="match status" value="1"/>
</dbReference>
<keyword evidence="3" id="KW-1185">Reference proteome</keyword>
<dbReference type="InterPro" id="IPR016181">
    <property type="entry name" value="Acyl_CoA_acyltransferase"/>
</dbReference>
<organism evidence="2 3">
    <name type="scientific">Plantactinospora mayteni</name>
    <dbReference type="NCBI Taxonomy" id="566021"/>
    <lineage>
        <taxon>Bacteria</taxon>
        <taxon>Bacillati</taxon>
        <taxon>Actinomycetota</taxon>
        <taxon>Actinomycetes</taxon>
        <taxon>Micromonosporales</taxon>
        <taxon>Micromonosporaceae</taxon>
        <taxon>Plantactinospora</taxon>
    </lineage>
</organism>
<dbReference type="Proteomes" id="UP000621500">
    <property type="component" value="Unassembled WGS sequence"/>
</dbReference>
<reference evidence="2 3" key="1">
    <citation type="submission" date="2021-01" db="EMBL/GenBank/DDBJ databases">
        <title>Whole genome shotgun sequence of Plantactinospora mayteni NBRC 109088.</title>
        <authorList>
            <person name="Komaki H."/>
            <person name="Tamura T."/>
        </authorList>
    </citation>
    <scope>NUCLEOTIDE SEQUENCE [LARGE SCALE GENOMIC DNA]</scope>
    <source>
        <strain evidence="2 3">NBRC 109088</strain>
    </source>
</reference>
<sequence length="167" mass="18311">MHQSQTPPLEANPADRVEFRVASFADLDARTLHDLLKLRVDVFVVEQECAYPELDGRDVEPGTRHLWLARGGAPIAYLRLLADPGGVERIGRVVVAREARSGGYAGRLMTEALAVVGSRPCVLDAQAHLVDFYARHGFTVSGPEYVEDGIPHVPMRRDPADRAEATS</sequence>
<comment type="caution">
    <text evidence="2">The sequence shown here is derived from an EMBL/GenBank/DDBJ whole genome shotgun (WGS) entry which is preliminary data.</text>
</comment>
<dbReference type="RefSeq" id="WP_203861030.1">
    <property type="nucleotide sequence ID" value="NZ_BAAAZQ010000001.1"/>
</dbReference>
<accession>A0ABQ4EYC6</accession>
<dbReference type="Pfam" id="PF13673">
    <property type="entry name" value="Acetyltransf_10"/>
    <property type="match status" value="1"/>
</dbReference>
<protein>
    <submittedName>
        <fullName evidence="2">ElaA protein</fullName>
    </submittedName>
</protein>
<proteinExistence type="predicted"/>